<dbReference type="OrthoDB" id="9804086at2"/>
<dbReference type="Proteomes" id="UP000064525">
    <property type="component" value="Chromosome I"/>
</dbReference>
<dbReference type="REBASE" id="132225">
    <property type="entry name" value="Hty1ORF923P"/>
</dbReference>
<dbReference type="InterPro" id="IPR001650">
    <property type="entry name" value="Helicase_C-like"/>
</dbReference>
<dbReference type="GO" id="GO:0004386">
    <property type="term" value="F:helicase activity"/>
    <property type="evidence" value="ECO:0007669"/>
    <property type="project" value="UniProtKB-KW"/>
</dbReference>
<dbReference type="EMBL" id="LN907858">
    <property type="protein sequence ID" value="CUU39801.1"/>
    <property type="molecule type" value="Genomic_DNA"/>
</dbReference>
<dbReference type="SUPFAM" id="SSF52540">
    <property type="entry name" value="P-loop containing nucleoside triphosphate hydrolases"/>
    <property type="match status" value="1"/>
</dbReference>
<dbReference type="InterPro" id="IPR007409">
    <property type="entry name" value="Restrct_endonuc_type1_HsdR_N"/>
</dbReference>
<dbReference type="GO" id="GO:0005524">
    <property type="term" value="F:ATP binding"/>
    <property type="evidence" value="ECO:0007669"/>
    <property type="project" value="UniProtKB-KW"/>
</dbReference>
<dbReference type="Pfam" id="PF04313">
    <property type="entry name" value="HSDR_N"/>
    <property type="match status" value="1"/>
</dbReference>
<keyword evidence="4" id="KW-1185">Reference proteome</keyword>
<dbReference type="PATRIC" id="fig|76936.10.peg.894"/>
<reference evidence="5" key="2">
    <citation type="submission" date="2015-11" db="EMBL/GenBank/DDBJ databases">
        <authorList>
            <person name="Anvar S.Y."/>
        </authorList>
    </citation>
    <scope>NUCLEOTIDE SEQUENCE [LARGE SCALE GENOMIC DNA]</scope>
</reference>
<dbReference type="InterPro" id="IPR027417">
    <property type="entry name" value="P-loop_NTPase"/>
</dbReference>
<reference evidence="2" key="3">
    <citation type="submission" date="2015-11" db="EMBL/GenBank/DDBJ databases">
        <authorList>
            <person name="Zhang Y."/>
            <person name="Guo Z."/>
        </authorList>
    </citation>
    <scope>NUCLEOTIDE SEQUENCE</scope>
    <source>
        <strain evidence="2">1</strain>
    </source>
</reference>
<dbReference type="GO" id="GO:0009035">
    <property type="term" value="F:type I site-specific deoxyribonuclease activity"/>
    <property type="evidence" value="ECO:0007669"/>
    <property type="project" value="UniProtKB-EC"/>
</dbReference>
<keyword evidence="3" id="KW-0067">ATP-binding</keyword>
<dbReference type="SMART" id="SM00487">
    <property type="entry name" value="DEXDc"/>
    <property type="match status" value="1"/>
</dbReference>
<feature type="domain" description="Helicase ATP-binding" evidence="1">
    <location>
        <begin position="190"/>
        <end position="379"/>
    </location>
</feature>
<keyword evidence="3" id="KW-0347">Helicase</keyword>
<evidence type="ECO:0000313" key="3">
    <source>
        <dbReference type="EMBL" id="TLD78532.1"/>
    </source>
</evidence>
<dbReference type="RefSeq" id="WP_058122049.1">
    <property type="nucleotide sequence ID" value="NZ_CAPSAE010000002.1"/>
</dbReference>
<dbReference type="InterPro" id="IPR006935">
    <property type="entry name" value="Helicase/UvrB_N"/>
</dbReference>
<dbReference type="Pfam" id="PF08463">
    <property type="entry name" value="EcoEI_R_C"/>
    <property type="match status" value="1"/>
</dbReference>
<dbReference type="AlphaFoldDB" id="A0A0S4PU96"/>
<dbReference type="EC" id="3.1.21.3" evidence="2"/>
<keyword evidence="3" id="KW-0547">Nucleotide-binding</keyword>
<dbReference type="Pfam" id="PF00271">
    <property type="entry name" value="Helicase_C"/>
    <property type="match status" value="1"/>
</dbReference>
<dbReference type="GO" id="GO:0003677">
    <property type="term" value="F:DNA binding"/>
    <property type="evidence" value="ECO:0007669"/>
    <property type="project" value="UniProtKB-KW"/>
</dbReference>
<dbReference type="GO" id="GO:0009307">
    <property type="term" value="P:DNA restriction-modification system"/>
    <property type="evidence" value="ECO:0007669"/>
    <property type="project" value="UniProtKB-KW"/>
</dbReference>
<dbReference type="Gene3D" id="3.90.1570.30">
    <property type="match status" value="1"/>
</dbReference>
<sequence length="918" mass="104789">MRQKEKGQGLEQDLKPEQQAREEIDKLLSLAGFELRDFKDCTLGDSTPNVARNFAIKEFILENGTKADYMLFVAGKACGVIEAKKFSLSLSGAENQAKNYAYTLPAHIPSYQDILPFVYVSNASEIYFTDLREPSPRARRIFAFHTPKELLDKLSSTSLRDRIQHLPALSSQDSKKLRDCQKDAIEGLEKSLKQNKQRALIQMATGAGKTFTACNFAYRLLSIAKAKRILFLVDRNNLGKQAKKEFDNFSPSADKRHFSEIYNVVHLETNHIPTESKVVITTIQRLYSILRGESEFDSAEEEHSAFENEDKETKEVAYNPQIGIDTFDFIIIDECHRSIYGLWRQVLEYFDAFLIGLSATPSKHTLGFFAQNIVAQYDLEKSILDKVNVGYEIFRIKTRISEQGSIIEANAEFQVPFRDKDTRKIGYESLEEDLEYSKADLDRSVLAPSQIRTILETYRDKVFDLLFPERERSFLAKTLIFAKDDNHAEEIVRLAREVFNADNEFAQKITYNIGNQNPHELINAFRHSKKFRIAVTVDMIATGTDIKPLEVLIFMRDVKSASYYAQMVGRGVRSIHNDDLRAVTPNADCKTRFYVIDAVGVSESQKIDSRPLERKKRLSLKEILQLVRESVAKGEYDKDTLLSLASRLTRLELKLSDEDNTSLQELNFDKSLCTLAKEILEFADSLQALERAEIAHNPLEIFTNDTFCKLLLELAKKSKIYIDEISQDSVLSAEFDTQKAQNLIAQFNEFILQHKDEITALSIIYAQNYKNRHLTYEVIKELAHKLKQDSMDIPSLWNAYKLRDKGKVSKNPSKNLTNLISLVRYALKMDNELQDFAIGANARYNLWRGRCKKKGIAFSPEQEAFLELIKEYIIANGCAEVKDIQEICADLGGIYRAKAIFNDSLPSLVEELSLALVG</sequence>
<accession>A0A0S4PU96</accession>
<dbReference type="InterPro" id="IPR013670">
    <property type="entry name" value="EcoEI_R_C_dom"/>
</dbReference>
<dbReference type="InterPro" id="IPR014001">
    <property type="entry name" value="Helicase_ATP-bd"/>
</dbReference>
<dbReference type="EMBL" id="JRPF02000005">
    <property type="protein sequence ID" value="TLD78532.1"/>
    <property type="molecule type" value="Genomic_DNA"/>
</dbReference>
<dbReference type="CDD" id="cd18032">
    <property type="entry name" value="DEXHc_RE_I_III_res"/>
    <property type="match status" value="1"/>
</dbReference>
<evidence type="ECO:0000313" key="4">
    <source>
        <dbReference type="Proteomes" id="UP000029925"/>
    </source>
</evidence>
<protein>
    <submittedName>
        <fullName evidence="3">DEAD/DEAH box helicase</fullName>
    </submittedName>
    <submittedName>
        <fullName evidence="2">Type I restriction-modification system, restriction subunit R</fullName>
        <ecNumber evidence="2">3.1.21.3</ecNumber>
    </submittedName>
</protein>
<dbReference type="STRING" id="76936.BN2458_PEG0916"/>
<evidence type="ECO:0000259" key="1">
    <source>
        <dbReference type="PROSITE" id="PS51192"/>
    </source>
</evidence>
<evidence type="ECO:0000313" key="5">
    <source>
        <dbReference type="Proteomes" id="UP000064525"/>
    </source>
</evidence>
<dbReference type="InterPro" id="IPR050742">
    <property type="entry name" value="Helicase_Restrict-Modif_Enz"/>
</dbReference>
<dbReference type="PROSITE" id="PS51192">
    <property type="entry name" value="HELICASE_ATP_BIND_1"/>
    <property type="match status" value="1"/>
</dbReference>
<keyword evidence="2" id="KW-0378">Hydrolase</keyword>
<name>A0A0S4PU96_9HELI</name>
<dbReference type="Proteomes" id="UP000029925">
    <property type="component" value="Unassembled WGS sequence"/>
</dbReference>
<evidence type="ECO:0000313" key="2">
    <source>
        <dbReference type="EMBL" id="CUU39801.1"/>
    </source>
</evidence>
<dbReference type="Gene3D" id="3.40.50.300">
    <property type="entry name" value="P-loop containing nucleotide triphosphate hydrolases"/>
    <property type="match status" value="2"/>
</dbReference>
<dbReference type="Pfam" id="PF04851">
    <property type="entry name" value="ResIII"/>
    <property type="match status" value="1"/>
</dbReference>
<dbReference type="PANTHER" id="PTHR47396">
    <property type="entry name" value="TYPE I RESTRICTION ENZYME ECOKI R PROTEIN"/>
    <property type="match status" value="1"/>
</dbReference>
<reference evidence="3 4" key="1">
    <citation type="journal article" date="2014" name="Genome Announc.">
        <title>Draft genome sequences of eight enterohepatic helicobacter species isolated from both laboratory and wild rodents.</title>
        <authorList>
            <person name="Sheh A."/>
            <person name="Shen Z."/>
            <person name="Fox J.G."/>
        </authorList>
    </citation>
    <scope>NUCLEOTIDE SEQUENCE [LARGE SCALE GENOMIC DNA]</scope>
    <source>
        <strain evidence="3 4">MIT 98-6810</strain>
    </source>
</reference>
<proteinExistence type="predicted"/>
<organism evidence="2 5">
    <name type="scientific">Helicobacter typhlonius</name>
    <dbReference type="NCBI Taxonomy" id="76936"/>
    <lineage>
        <taxon>Bacteria</taxon>
        <taxon>Pseudomonadati</taxon>
        <taxon>Campylobacterota</taxon>
        <taxon>Epsilonproteobacteria</taxon>
        <taxon>Campylobacterales</taxon>
        <taxon>Helicobacteraceae</taxon>
        <taxon>Helicobacter</taxon>
    </lineage>
</organism>
<dbReference type="KEGG" id="hty:BN2458_PEG0916"/>
<gene>
    <name evidence="2" type="ORF">BN2458_PEG0916</name>
    <name evidence="3" type="ORF">LS75_005990</name>
</gene>
<dbReference type="PANTHER" id="PTHR47396:SF1">
    <property type="entry name" value="ATP-DEPENDENT HELICASE IRC3-RELATED"/>
    <property type="match status" value="1"/>
</dbReference>
<dbReference type="GO" id="GO:0005829">
    <property type="term" value="C:cytosol"/>
    <property type="evidence" value="ECO:0007669"/>
    <property type="project" value="TreeGrafter"/>
</dbReference>